<gene>
    <name evidence="2" type="ORF">HYG81_02725</name>
</gene>
<feature type="compositionally biased region" description="Basic and acidic residues" evidence="1">
    <location>
        <begin position="70"/>
        <end position="86"/>
    </location>
</feature>
<dbReference type="Gene3D" id="3.40.720.10">
    <property type="entry name" value="Alkaline Phosphatase, subunit A"/>
    <property type="match status" value="1"/>
</dbReference>
<dbReference type="Pfam" id="PF01663">
    <property type="entry name" value="Phosphodiest"/>
    <property type="match status" value="1"/>
</dbReference>
<dbReference type="RefSeq" id="WP_180841719.1">
    <property type="nucleotide sequence ID" value="NZ_CP059154.1"/>
</dbReference>
<evidence type="ECO:0000313" key="3">
    <source>
        <dbReference type="Proteomes" id="UP000510869"/>
    </source>
</evidence>
<sequence length="461" mass="49870">MTAPTIPETAQMAGRTIVLDVVGLQPQHIDADRTPTLESHFSSERVTGLRPPFPAVTVPAQTTLATGRGPSEHGDVSSGEYDRERETAEFWERDRDGRDRIWETASDVAGLTTGALNFQHLIGTSADVAVTPSPIEDEDNNLLEMNCWTNPDGFYDDLHEELGHFPLHNYWGPGANEEGSRWILAAAREAIDRFDPDLLWIYVPHLDYAGQSDGPGSDAFATALETVDDLLEGFLADLSETDRWDETVLTLVSEYGFHEVDRPIFPNRALREAGLLETDADGDADIGGSDAFAMVDHQIAHIYAEGAVDAARDALAGLEGIDAVLDDSGKAERGIDHPNAGDLVLVADPDAWFQYYWWDDRANAPPYATEMDIHAKPGFDPCELFFGDEGLVSLDASQVSGSHGRVDESAYGCFGLGGPAAPELEGDGPVDATDVTPTIVDLLGLEGELSMSLEGSSLRQS</sequence>
<dbReference type="PANTHER" id="PTHR10151:SF120">
    <property type="entry name" value="BIS(5'-ADENOSYL)-TRIPHOSPHATASE"/>
    <property type="match status" value="1"/>
</dbReference>
<dbReference type="AlphaFoldDB" id="A0A7D6GWJ8"/>
<name>A0A7D6GWJ8_9EURY</name>
<dbReference type="OrthoDB" id="33550at2157"/>
<feature type="region of interest" description="Disordered" evidence="1">
    <location>
        <begin position="64"/>
        <end position="86"/>
    </location>
</feature>
<dbReference type="KEGG" id="nay:HYG81_02725"/>
<organism evidence="2 3">
    <name type="scientific">Natrinema zhouii</name>
    <dbReference type="NCBI Taxonomy" id="1710539"/>
    <lineage>
        <taxon>Archaea</taxon>
        <taxon>Methanobacteriati</taxon>
        <taxon>Methanobacteriota</taxon>
        <taxon>Stenosarchaea group</taxon>
        <taxon>Halobacteria</taxon>
        <taxon>Halobacteriales</taxon>
        <taxon>Natrialbaceae</taxon>
        <taxon>Natrinema</taxon>
    </lineage>
</organism>
<dbReference type="EMBL" id="CP059154">
    <property type="protein sequence ID" value="QLK26546.1"/>
    <property type="molecule type" value="Genomic_DNA"/>
</dbReference>
<dbReference type="GO" id="GO:0016787">
    <property type="term" value="F:hydrolase activity"/>
    <property type="evidence" value="ECO:0007669"/>
    <property type="project" value="UniProtKB-ARBA"/>
</dbReference>
<proteinExistence type="predicted"/>
<reference evidence="2 3" key="1">
    <citation type="submission" date="2020-07" db="EMBL/GenBank/DDBJ databases">
        <title>Natrinema (YPL30) sp. nov. and Haloterrigena xxxxxx (YPL8) sp. nov., isolated from a salt mine.</title>
        <authorList>
            <person name="Cui H."/>
        </authorList>
    </citation>
    <scope>NUCLEOTIDE SEQUENCE [LARGE SCALE GENOMIC DNA]</scope>
    <source>
        <strain evidence="2 3">YPL13</strain>
    </source>
</reference>
<dbReference type="InterPro" id="IPR017850">
    <property type="entry name" value="Alkaline_phosphatase_core_sf"/>
</dbReference>
<dbReference type="SUPFAM" id="SSF53649">
    <property type="entry name" value="Alkaline phosphatase-like"/>
    <property type="match status" value="1"/>
</dbReference>
<accession>A0A7D6GWJ8</accession>
<dbReference type="InterPro" id="IPR002591">
    <property type="entry name" value="Phosphodiest/P_Trfase"/>
</dbReference>
<keyword evidence="3" id="KW-1185">Reference proteome</keyword>
<evidence type="ECO:0000256" key="1">
    <source>
        <dbReference type="SAM" id="MobiDB-lite"/>
    </source>
</evidence>
<dbReference type="PANTHER" id="PTHR10151">
    <property type="entry name" value="ECTONUCLEOTIDE PYROPHOSPHATASE/PHOSPHODIESTERASE"/>
    <property type="match status" value="1"/>
</dbReference>
<evidence type="ECO:0000313" key="2">
    <source>
        <dbReference type="EMBL" id="QLK26546.1"/>
    </source>
</evidence>
<protein>
    <submittedName>
        <fullName evidence="2">Alkaline phosphatase family protein</fullName>
    </submittedName>
</protein>
<dbReference type="GeneID" id="56142084"/>
<dbReference type="Proteomes" id="UP000510869">
    <property type="component" value="Chromosome"/>
</dbReference>